<organism evidence="1 2">
    <name type="scientific">Nitrospira japonica</name>
    <dbReference type="NCBI Taxonomy" id="1325564"/>
    <lineage>
        <taxon>Bacteria</taxon>
        <taxon>Pseudomonadati</taxon>
        <taxon>Nitrospirota</taxon>
        <taxon>Nitrospiria</taxon>
        <taxon>Nitrospirales</taxon>
        <taxon>Nitrospiraceae</taxon>
        <taxon>Nitrospira</taxon>
    </lineage>
</organism>
<keyword evidence="2" id="KW-1185">Reference proteome</keyword>
<evidence type="ECO:0000313" key="1">
    <source>
        <dbReference type="EMBL" id="SLM50031.1"/>
    </source>
</evidence>
<dbReference type="KEGG" id="nja:NSJP_3864"/>
<reference evidence="1 2" key="1">
    <citation type="submission" date="2017-03" db="EMBL/GenBank/DDBJ databases">
        <authorList>
            <person name="Afonso C.L."/>
            <person name="Miller P.J."/>
            <person name="Scott M.A."/>
            <person name="Spackman E."/>
            <person name="Goraichik I."/>
            <person name="Dimitrov K.M."/>
            <person name="Suarez D.L."/>
            <person name="Swayne D.E."/>
        </authorList>
    </citation>
    <scope>NUCLEOTIDE SEQUENCE [LARGE SCALE GENOMIC DNA]</scope>
    <source>
        <strain evidence="1">Genome sequencing of Nitrospira japonica strain NJ11</strain>
    </source>
</reference>
<proteinExistence type="predicted"/>
<name>A0A1W1IAT8_9BACT</name>
<evidence type="ECO:0000313" key="2">
    <source>
        <dbReference type="Proteomes" id="UP000192042"/>
    </source>
</evidence>
<sequence length="106" mass="11638">MRPRLTTTAPAMGFGLVVPRPFSARRSARDMYRSSSAGLTRMADEDTRVNQATLPFNHATDHRVFLRAVLRAVWERREDRAALFGFARDAAEGLAAFLASASANAA</sequence>
<dbReference type="AlphaFoldDB" id="A0A1W1IAT8"/>
<protein>
    <submittedName>
        <fullName evidence="1">Uncharacterized protein</fullName>
    </submittedName>
</protein>
<dbReference type="EMBL" id="LT828648">
    <property type="protein sequence ID" value="SLM50031.1"/>
    <property type="molecule type" value="Genomic_DNA"/>
</dbReference>
<gene>
    <name evidence="1" type="ORF">NSJP_3864</name>
</gene>
<accession>A0A1W1IAT8</accession>
<dbReference type="Proteomes" id="UP000192042">
    <property type="component" value="Chromosome I"/>
</dbReference>